<dbReference type="InterPro" id="IPR001085">
    <property type="entry name" value="Ser_HO-MeTrfase"/>
</dbReference>
<dbReference type="GeneID" id="71059087"/>
<dbReference type="GO" id="GO:0004372">
    <property type="term" value="F:glycine hydroxymethyltransferase activity"/>
    <property type="evidence" value="ECO:0007669"/>
    <property type="project" value="UniProtKB-UniRule"/>
</dbReference>
<keyword evidence="2 3" id="KW-0663">Pyridoxal phosphate</keyword>
<evidence type="ECO:0000256" key="3">
    <source>
        <dbReference type="HAMAP-Rule" id="MF_00051"/>
    </source>
</evidence>
<comment type="catalytic activity">
    <reaction evidence="3">
        <text>(6R)-5,10-methylene-5,6,7,8-tetrahydrofolate + glycine + H2O = (6S)-5,6,7,8-tetrahydrofolate + L-serine</text>
        <dbReference type="Rhea" id="RHEA:15481"/>
        <dbReference type="ChEBI" id="CHEBI:15377"/>
        <dbReference type="ChEBI" id="CHEBI:15636"/>
        <dbReference type="ChEBI" id="CHEBI:33384"/>
        <dbReference type="ChEBI" id="CHEBI:57305"/>
        <dbReference type="ChEBI" id="CHEBI:57453"/>
        <dbReference type="EC" id="2.1.2.1"/>
    </reaction>
</comment>
<feature type="site" description="Plays an important role in substrate specificity" evidence="3">
    <location>
        <position position="237"/>
    </location>
</feature>
<dbReference type="SUPFAM" id="SSF53383">
    <property type="entry name" value="PLP-dependent transferases"/>
    <property type="match status" value="1"/>
</dbReference>
<feature type="binding site" evidence="3">
    <location>
        <begin position="134"/>
        <end position="136"/>
    </location>
    <ligand>
        <name>(6S)-5,6,7,8-tetrahydrofolate</name>
        <dbReference type="ChEBI" id="CHEBI:57453"/>
    </ligand>
</feature>
<dbReference type="InterPro" id="IPR049943">
    <property type="entry name" value="Ser_HO-MeTrfase-like"/>
</dbReference>
<dbReference type="EC" id="2.1.2.1" evidence="3"/>
<dbReference type="NCBIfam" id="NF000586">
    <property type="entry name" value="PRK00011.1"/>
    <property type="match status" value="1"/>
</dbReference>
<comment type="subcellular location">
    <subcellularLocation>
        <location evidence="3">Cytoplasm</location>
    </subcellularLocation>
</comment>
<dbReference type="PANTHER" id="PTHR11680">
    <property type="entry name" value="SERINE HYDROXYMETHYLTRANSFERASE"/>
    <property type="match status" value="1"/>
</dbReference>
<dbReference type="GO" id="GO:0030170">
    <property type="term" value="F:pyridoxal phosphate binding"/>
    <property type="evidence" value="ECO:0007669"/>
    <property type="project" value="UniProtKB-UniRule"/>
</dbReference>
<sequence>MSTNVLERFSSEAQASLYRADSELHGLLSEELSRQHSTLALVASCSIADISVLACEGAFLDNVTAEGYPGARYHAGCEVIDKIERLAIERARQVFGAQYANVQPLSASIANQIVIASLLQPGDTLLGMDLDAGGHLSHGSRVNVSGKHFNSIPYGVGKNGYIDYDAVRELALQHRPKLIIAGTTAYPRTLDFSRFRDIADEVGAFLLADITHIAGLVAAGEHPSPVDIAHVTTMCTHKQLYGPRGGLILCGKDHAVTVNDSGMTLTEKLDRGVFPLYQGAPAVNKIAAKARALGRAATPEFRDLAHDIRELARAAAETLEYLGARVMFGGTDNHIVIIDVLTTFGITGIVAQRSLEECGIIVNKNRIVNDTKPVTVASGIRIGTNSAAARRMTVEAMSDICHTIVSVLRRVDSSGDREYVLNSSEKQVARQEVQKICDKFPLPGYVR</sequence>
<comment type="caution">
    <text evidence="3">Lacks conserved residue(s) required for the propagation of feature annotation.</text>
</comment>
<protein>
    <recommendedName>
        <fullName evidence="3">Serine hydroxymethyltransferase</fullName>
        <shortName evidence="3">SHMT</shortName>
        <shortName evidence="3">Serine methylase</shortName>
        <ecNumber evidence="3">2.1.2.1</ecNumber>
    </recommendedName>
</protein>
<dbReference type="CDD" id="cd00378">
    <property type="entry name" value="SHMT"/>
    <property type="match status" value="1"/>
</dbReference>
<feature type="domain" description="Serine hydroxymethyltransferase-like" evidence="5">
    <location>
        <begin position="19"/>
        <end position="403"/>
    </location>
</feature>
<gene>
    <name evidence="3" type="primary">glyA</name>
    <name evidence="6" type="ORF">BSTAB16_6669</name>
</gene>
<feature type="modified residue" description="N6-(pyridoxal phosphate)lysine" evidence="3 4">
    <location>
        <position position="238"/>
    </location>
</feature>
<proteinExistence type="inferred from homology"/>
<dbReference type="EMBL" id="LR025744">
    <property type="protein sequence ID" value="VBB16464.1"/>
    <property type="molecule type" value="Genomic_DNA"/>
</dbReference>
<evidence type="ECO:0000313" key="7">
    <source>
        <dbReference type="Proteomes" id="UP000268684"/>
    </source>
</evidence>
<dbReference type="AlphaFoldDB" id="A0AAJ5NDK1"/>
<dbReference type="InterPro" id="IPR015424">
    <property type="entry name" value="PyrdxlP-dep_Trfase"/>
</dbReference>
<comment type="cofactor">
    <cofactor evidence="1 3 4">
        <name>pyridoxal 5'-phosphate</name>
        <dbReference type="ChEBI" id="CHEBI:597326"/>
    </cofactor>
</comment>
<dbReference type="RefSeq" id="WP_122172682.1">
    <property type="nucleotide sequence ID" value="NZ_LR025744.1"/>
</dbReference>
<organism evidence="6 7">
    <name type="scientific">Burkholderia stabilis</name>
    <dbReference type="NCBI Taxonomy" id="95485"/>
    <lineage>
        <taxon>Bacteria</taxon>
        <taxon>Pseudomonadati</taxon>
        <taxon>Pseudomonadota</taxon>
        <taxon>Betaproteobacteria</taxon>
        <taxon>Burkholderiales</taxon>
        <taxon>Burkholderiaceae</taxon>
        <taxon>Burkholderia</taxon>
        <taxon>Burkholderia cepacia complex</taxon>
    </lineage>
</organism>
<keyword evidence="3" id="KW-0028">Amino-acid biosynthesis</keyword>
<dbReference type="Gene3D" id="3.90.1150.10">
    <property type="entry name" value="Aspartate Aminotransferase, domain 1"/>
    <property type="match status" value="1"/>
</dbReference>
<dbReference type="InterPro" id="IPR039429">
    <property type="entry name" value="SHMT-like_dom"/>
</dbReference>
<dbReference type="GO" id="GO:0035999">
    <property type="term" value="P:tetrahydrofolate interconversion"/>
    <property type="evidence" value="ECO:0007669"/>
    <property type="project" value="UniProtKB-UniRule"/>
</dbReference>
<accession>A0AAJ5NDK1</accession>
<dbReference type="PANTHER" id="PTHR11680:SF35">
    <property type="entry name" value="SERINE HYDROXYMETHYLTRANSFERASE 1"/>
    <property type="match status" value="1"/>
</dbReference>
<comment type="pathway">
    <text evidence="3">Amino-acid biosynthesis; glycine biosynthesis; glycine from L-serine: step 1/1.</text>
</comment>
<name>A0AAJ5NDK1_9BURK</name>
<evidence type="ECO:0000259" key="5">
    <source>
        <dbReference type="Pfam" id="PF00464"/>
    </source>
</evidence>
<evidence type="ECO:0000256" key="2">
    <source>
        <dbReference type="ARBA" id="ARBA00022898"/>
    </source>
</evidence>
<comment type="function">
    <text evidence="3">Catalyzes the reversible interconversion of serine and glycine with tetrahydrofolate (THF) serving as the one-carbon carrier. This reaction serves as the major source of one-carbon groups required for the biosynthesis of purines, thymidylate, methionine, and other important biomolecules. Also exhibits THF-independent aldolase activity toward beta-hydroxyamino acids, producing glycine and aldehydes, via a retro-aldol mechanism.</text>
</comment>
<comment type="similarity">
    <text evidence="3">Belongs to the SHMT family.</text>
</comment>
<comment type="pathway">
    <text evidence="3">One-carbon metabolism; tetrahydrofolate interconversion.</text>
</comment>
<dbReference type="HAMAP" id="MF_00051">
    <property type="entry name" value="SHMT"/>
    <property type="match status" value="1"/>
</dbReference>
<dbReference type="InterPro" id="IPR015422">
    <property type="entry name" value="PyrdxlP-dep_Trfase_small"/>
</dbReference>
<keyword evidence="3" id="KW-0808">Transferase</keyword>
<feature type="binding site" evidence="3">
    <location>
        <position position="130"/>
    </location>
    <ligand>
        <name>(6S)-5,6,7,8-tetrahydrofolate</name>
        <dbReference type="ChEBI" id="CHEBI:57453"/>
    </ligand>
</feature>
<evidence type="ECO:0000256" key="1">
    <source>
        <dbReference type="ARBA" id="ARBA00001933"/>
    </source>
</evidence>
<dbReference type="GO" id="GO:0005829">
    <property type="term" value="C:cytosol"/>
    <property type="evidence" value="ECO:0007669"/>
    <property type="project" value="TreeGrafter"/>
</dbReference>
<dbReference type="PIRSF" id="PIRSF000412">
    <property type="entry name" value="SHMT"/>
    <property type="match status" value="1"/>
</dbReference>
<dbReference type="Proteomes" id="UP000268684">
    <property type="component" value="Chromosome III"/>
</dbReference>
<dbReference type="InterPro" id="IPR015421">
    <property type="entry name" value="PyrdxlP-dep_Trfase_major"/>
</dbReference>
<keyword evidence="3" id="KW-0554">One-carbon metabolism</keyword>
<keyword evidence="7" id="KW-1185">Reference proteome</keyword>
<comment type="subunit">
    <text evidence="3">Homodimer.</text>
</comment>
<dbReference type="Pfam" id="PF00464">
    <property type="entry name" value="SHMT"/>
    <property type="match status" value="1"/>
</dbReference>
<reference evidence="6 7" key="1">
    <citation type="submission" date="2017-11" db="EMBL/GenBank/DDBJ databases">
        <authorList>
            <person name="Seth-Smith MB H."/>
        </authorList>
    </citation>
    <scope>NUCLEOTIDE SEQUENCE [LARGE SCALE GENOMIC DNA]</scope>
    <source>
        <strain evidence="6">E</strain>
    </source>
</reference>
<evidence type="ECO:0000313" key="6">
    <source>
        <dbReference type="EMBL" id="VBB16464.1"/>
    </source>
</evidence>
<dbReference type="Gene3D" id="3.40.640.10">
    <property type="entry name" value="Type I PLP-dependent aspartate aminotransferase-like (Major domain)"/>
    <property type="match status" value="1"/>
</dbReference>
<evidence type="ECO:0000256" key="4">
    <source>
        <dbReference type="PIRSR" id="PIRSR000412-50"/>
    </source>
</evidence>
<dbReference type="GO" id="GO:0019264">
    <property type="term" value="P:glycine biosynthetic process from serine"/>
    <property type="evidence" value="ECO:0007669"/>
    <property type="project" value="UniProtKB-UniRule"/>
</dbReference>
<keyword evidence="3" id="KW-0963">Cytoplasm</keyword>